<dbReference type="OrthoDB" id="5289963at2"/>
<sequence length="470" mass="49264">MKNDKLKKILENPNEASTGLRLSRRELLEAGVLSFAARVAVPGAVTSILTMAEKAVAQTTPMMPFVTLSLSGGAALHGNFVVKDAGGSLLKSYTKLGLGKAGFGTEKLMGADFASSSQLHKGIKAVCSTEALGRSRLVALCTNTANDTNGQSALRPFYDLSGPLERAGLVGKILPTVHQGTASENIKPVFNAPNSVLELASLDSMFGALNYSSVLADNGLLSKPQKEKLSSFIGKMTQSQVAKLNAKDDGIKVALQEAGIKSGDIIKAGGAAGVDPRKDALAQAVYGINASTAANNASAITAGVVFNALNGNVSHGRITLGGYDYHSPGLRTVADQRDFAAGQQIGRMIELAHRMKKSLFILVTTDGACVSEESESSTAIWSSDYSSSLQFIIAYHPQGKLASTGNQIGHYLSDQSVDTTTLVGSRPDYVAATVLANYLSLNNKLGIFKQLAPATLQNDDVEKVVKLKAS</sequence>
<dbReference type="RefSeq" id="WP_063244635.1">
    <property type="nucleotide sequence ID" value="NZ_CP168967.1"/>
</dbReference>
<evidence type="ECO:0000313" key="2">
    <source>
        <dbReference type="Proteomes" id="UP000075391"/>
    </source>
</evidence>
<proteinExistence type="predicted"/>
<dbReference type="Proteomes" id="UP000075391">
    <property type="component" value="Unassembled WGS sequence"/>
</dbReference>
<dbReference type="AlphaFoldDB" id="A0A150WDX3"/>
<organism evidence="1 2">
    <name type="scientific">Bdellovibrio bacteriovorus</name>
    <dbReference type="NCBI Taxonomy" id="959"/>
    <lineage>
        <taxon>Bacteria</taxon>
        <taxon>Pseudomonadati</taxon>
        <taxon>Bdellovibrionota</taxon>
        <taxon>Bdellovibrionia</taxon>
        <taxon>Bdellovibrionales</taxon>
        <taxon>Pseudobdellovibrionaceae</taxon>
        <taxon>Bdellovibrio</taxon>
    </lineage>
</organism>
<dbReference type="EMBL" id="LUKF01000017">
    <property type="protein sequence ID" value="KYG61275.1"/>
    <property type="molecule type" value="Genomic_DNA"/>
</dbReference>
<protein>
    <submittedName>
        <fullName evidence="1">Uncharacterized protein</fullName>
    </submittedName>
</protein>
<accession>A0A150WDX3</accession>
<evidence type="ECO:0000313" key="1">
    <source>
        <dbReference type="EMBL" id="KYG61275.1"/>
    </source>
</evidence>
<gene>
    <name evidence="1" type="ORF">AZI85_10065</name>
</gene>
<comment type="caution">
    <text evidence="1">The sequence shown here is derived from an EMBL/GenBank/DDBJ whole genome shotgun (WGS) entry which is preliminary data.</text>
</comment>
<reference evidence="1 2" key="1">
    <citation type="submission" date="2016-03" db="EMBL/GenBank/DDBJ databases">
        <authorList>
            <person name="Ploux O."/>
        </authorList>
    </citation>
    <scope>NUCLEOTIDE SEQUENCE [LARGE SCALE GENOMIC DNA]</scope>
    <source>
        <strain evidence="1 2">BER2</strain>
    </source>
</reference>
<name>A0A150WDX3_BDEBC</name>